<keyword evidence="6" id="KW-1185">Reference proteome</keyword>
<dbReference type="PANTHER" id="PTHR43537:SF44">
    <property type="entry name" value="GNTR FAMILY REGULATORY PROTEIN"/>
    <property type="match status" value="1"/>
</dbReference>
<dbReference type="InterPro" id="IPR036390">
    <property type="entry name" value="WH_DNA-bd_sf"/>
</dbReference>
<feature type="domain" description="HTH gntR-type" evidence="4">
    <location>
        <begin position="2"/>
        <end position="69"/>
    </location>
</feature>
<dbReference type="EMBL" id="JAIEZQ010000003">
    <property type="protein sequence ID" value="MBY9076807.1"/>
    <property type="molecule type" value="Genomic_DNA"/>
</dbReference>
<dbReference type="SMART" id="SM00345">
    <property type="entry name" value="HTH_GNTR"/>
    <property type="match status" value="1"/>
</dbReference>
<dbReference type="InterPro" id="IPR011711">
    <property type="entry name" value="GntR_C"/>
</dbReference>
<dbReference type="Pfam" id="PF07729">
    <property type="entry name" value="FCD"/>
    <property type="match status" value="1"/>
</dbReference>
<gene>
    <name evidence="5" type="ORF">K1X13_18400</name>
</gene>
<dbReference type="Gene3D" id="1.10.10.10">
    <property type="entry name" value="Winged helix-like DNA-binding domain superfamily/Winged helix DNA-binding domain"/>
    <property type="match status" value="1"/>
</dbReference>
<dbReference type="SUPFAM" id="SSF48008">
    <property type="entry name" value="GntR ligand-binding domain-like"/>
    <property type="match status" value="1"/>
</dbReference>
<dbReference type="SUPFAM" id="SSF46785">
    <property type="entry name" value="Winged helix' DNA-binding domain"/>
    <property type="match status" value="1"/>
</dbReference>
<proteinExistence type="predicted"/>
<reference evidence="5 6" key="1">
    <citation type="submission" date="2021-08" db="EMBL/GenBank/DDBJ databases">
        <title>Nocardioides bacterium WL0053 sp. nov., isolated from the sediment.</title>
        <authorList>
            <person name="Wang L."/>
            <person name="Zhang D."/>
            <person name="Zhang A."/>
        </authorList>
    </citation>
    <scope>NUCLEOTIDE SEQUENCE [LARGE SCALE GENOMIC DNA]</scope>
    <source>
        <strain evidence="5 6">WL0053</strain>
    </source>
</reference>
<organism evidence="5 6">
    <name type="scientific">Nocardioides jiangsuensis</name>
    <dbReference type="NCBI Taxonomy" id="2866161"/>
    <lineage>
        <taxon>Bacteria</taxon>
        <taxon>Bacillati</taxon>
        <taxon>Actinomycetota</taxon>
        <taxon>Actinomycetes</taxon>
        <taxon>Propionibacteriales</taxon>
        <taxon>Nocardioidaceae</taxon>
        <taxon>Nocardioides</taxon>
    </lineage>
</organism>
<comment type="caution">
    <text evidence="5">The sequence shown here is derived from an EMBL/GenBank/DDBJ whole genome shotgun (WGS) entry which is preliminary data.</text>
</comment>
<evidence type="ECO:0000256" key="3">
    <source>
        <dbReference type="ARBA" id="ARBA00023163"/>
    </source>
</evidence>
<dbReference type="RefSeq" id="WP_221026590.1">
    <property type="nucleotide sequence ID" value="NZ_JAIEZQ010000003.1"/>
</dbReference>
<dbReference type="PANTHER" id="PTHR43537">
    <property type="entry name" value="TRANSCRIPTIONAL REGULATOR, GNTR FAMILY"/>
    <property type="match status" value="1"/>
</dbReference>
<evidence type="ECO:0000313" key="5">
    <source>
        <dbReference type="EMBL" id="MBY9076807.1"/>
    </source>
</evidence>
<dbReference type="Gene3D" id="1.20.120.530">
    <property type="entry name" value="GntR ligand-binding domain-like"/>
    <property type="match status" value="1"/>
</dbReference>
<dbReference type="Pfam" id="PF00392">
    <property type="entry name" value="GntR"/>
    <property type="match status" value="1"/>
</dbReference>
<protein>
    <submittedName>
        <fullName evidence="5">FCD domain-containing protein</fullName>
    </submittedName>
</protein>
<dbReference type="PROSITE" id="PS50949">
    <property type="entry name" value="HTH_GNTR"/>
    <property type="match status" value="1"/>
</dbReference>
<sequence>MATLHSDVLADLGPRIVGGALPEGATLTLEWLGEEYGVSRTVAREVIQVLVSMGLVESRRRTGIRVRPRQEWDAFDPAVIRWRLAGAGRSTHLHELSQLRAAVEPASAALAADHATAEQRREVVRLAEELEVTGAAGDLRTFLEHDIAFHRLLLEASGNVMFAGLGEVVEEVLRGRTDHHLMPPEPKPEARRLHQMVAQAVASGEPDVARAAMTTICLEVATEVASTIGGTRDAS</sequence>
<accession>A0ABS7RT52</accession>
<dbReference type="InterPro" id="IPR036388">
    <property type="entry name" value="WH-like_DNA-bd_sf"/>
</dbReference>
<keyword evidence="1" id="KW-0805">Transcription regulation</keyword>
<keyword evidence="3" id="KW-0804">Transcription</keyword>
<dbReference type="Proteomes" id="UP000754710">
    <property type="component" value="Unassembled WGS sequence"/>
</dbReference>
<evidence type="ECO:0000256" key="2">
    <source>
        <dbReference type="ARBA" id="ARBA00023125"/>
    </source>
</evidence>
<evidence type="ECO:0000313" key="6">
    <source>
        <dbReference type="Proteomes" id="UP000754710"/>
    </source>
</evidence>
<keyword evidence="2" id="KW-0238">DNA-binding</keyword>
<dbReference type="InterPro" id="IPR008920">
    <property type="entry name" value="TF_FadR/GntR_C"/>
</dbReference>
<evidence type="ECO:0000256" key="1">
    <source>
        <dbReference type="ARBA" id="ARBA00023015"/>
    </source>
</evidence>
<dbReference type="InterPro" id="IPR000524">
    <property type="entry name" value="Tscrpt_reg_HTH_GntR"/>
</dbReference>
<name>A0ABS7RT52_9ACTN</name>
<dbReference type="SMART" id="SM00895">
    <property type="entry name" value="FCD"/>
    <property type="match status" value="1"/>
</dbReference>
<evidence type="ECO:0000259" key="4">
    <source>
        <dbReference type="PROSITE" id="PS50949"/>
    </source>
</evidence>